<dbReference type="SUPFAM" id="SSF53448">
    <property type="entry name" value="Nucleotide-diphospho-sugar transferases"/>
    <property type="match status" value="1"/>
</dbReference>
<dbReference type="InterPro" id="IPR001173">
    <property type="entry name" value="Glyco_trans_2-like"/>
</dbReference>
<dbReference type="STRING" id="1802067.A2966_00045"/>
<dbReference type="PANTHER" id="PTHR22916">
    <property type="entry name" value="GLYCOSYLTRANSFERASE"/>
    <property type="match status" value="1"/>
</dbReference>
<gene>
    <name evidence="3" type="ORF">A2966_00045</name>
</gene>
<dbReference type="GO" id="GO:0016758">
    <property type="term" value="F:hexosyltransferase activity"/>
    <property type="evidence" value="ECO:0007669"/>
    <property type="project" value="UniProtKB-ARBA"/>
</dbReference>
<evidence type="ECO:0000259" key="2">
    <source>
        <dbReference type="Pfam" id="PF00535"/>
    </source>
</evidence>
<evidence type="ECO:0000313" key="4">
    <source>
        <dbReference type="Proteomes" id="UP000176480"/>
    </source>
</evidence>
<dbReference type="InterPro" id="IPR029044">
    <property type="entry name" value="Nucleotide-diphossugar_trans"/>
</dbReference>
<dbReference type="AlphaFoldDB" id="A0A1F7J703"/>
<reference evidence="3 4" key="1">
    <citation type="journal article" date="2016" name="Nat. Commun.">
        <title>Thousands of microbial genomes shed light on interconnected biogeochemical processes in an aquifer system.</title>
        <authorList>
            <person name="Anantharaman K."/>
            <person name="Brown C.T."/>
            <person name="Hug L.A."/>
            <person name="Sharon I."/>
            <person name="Castelle C.J."/>
            <person name="Probst A.J."/>
            <person name="Thomas B.C."/>
            <person name="Singh A."/>
            <person name="Wilkins M.J."/>
            <person name="Karaoz U."/>
            <person name="Brodie E.L."/>
            <person name="Williams K.H."/>
            <person name="Hubbard S.S."/>
            <person name="Banfield J.F."/>
        </authorList>
    </citation>
    <scope>NUCLEOTIDE SEQUENCE [LARGE SCALE GENOMIC DNA]</scope>
</reference>
<feature type="domain" description="Glycosyltransferase 2-like" evidence="2">
    <location>
        <begin position="14"/>
        <end position="157"/>
    </location>
</feature>
<evidence type="ECO:0000256" key="1">
    <source>
        <dbReference type="SAM" id="Phobius"/>
    </source>
</evidence>
<dbReference type="EMBL" id="MGAR01000030">
    <property type="protein sequence ID" value="OGK51391.1"/>
    <property type="molecule type" value="Genomic_DNA"/>
</dbReference>
<evidence type="ECO:0000313" key="3">
    <source>
        <dbReference type="EMBL" id="OGK51391.1"/>
    </source>
</evidence>
<dbReference type="PANTHER" id="PTHR22916:SF3">
    <property type="entry name" value="UDP-GLCNAC:BETAGAL BETA-1,3-N-ACETYLGLUCOSAMINYLTRANSFERASE-LIKE PROTEIN 1"/>
    <property type="match status" value="1"/>
</dbReference>
<dbReference type="Pfam" id="PF00535">
    <property type="entry name" value="Glycos_transf_2"/>
    <property type="match status" value="1"/>
</dbReference>
<name>A0A1F7J703_9BACT</name>
<dbReference type="Proteomes" id="UP000176480">
    <property type="component" value="Unassembled WGS sequence"/>
</dbReference>
<comment type="caution">
    <text evidence="3">The sequence shown here is derived from an EMBL/GenBank/DDBJ whole genome shotgun (WGS) entry which is preliminary data.</text>
</comment>
<protein>
    <recommendedName>
        <fullName evidence="2">Glycosyltransferase 2-like domain-containing protein</fullName>
    </recommendedName>
</protein>
<feature type="transmembrane region" description="Helical" evidence="1">
    <location>
        <begin position="248"/>
        <end position="269"/>
    </location>
</feature>
<keyword evidence="1" id="KW-0472">Membrane</keyword>
<proteinExistence type="predicted"/>
<sequence>MKHETCNIKIPLVSVVIPVFNGSPFLAEAVESVQKNTYRAFEIILIDDGSTDRSQELCHSLEKKYANVRFYAFPRNRGLGRVLNFALDKAHGKYICRLNQDDIMLPDRIKTQVEFLDKNPNIVAVGSWIELFDNKNKQILQFLETDEEIKKTWLLVSPFSDPSVMYRKETALKAGGYKQEFWPADDTQLWYRLGKLGKLANIQKPLVKVRWHDKAASVLYFRKLTIKLYHAHRWAHRNIQTAPLFVQLFWIGMLIAGLLFSPQFNWGFYRKLKKIINSIAPLQPKNLFLLIFNKVEAKTYS</sequence>
<dbReference type="Gene3D" id="3.90.550.10">
    <property type="entry name" value="Spore Coat Polysaccharide Biosynthesis Protein SpsA, Chain A"/>
    <property type="match status" value="1"/>
</dbReference>
<keyword evidence="1" id="KW-1133">Transmembrane helix</keyword>
<organism evidence="3 4">
    <name type="scientific">Candidatus Roizmanbacteria bacterium RIFCSPLOWO2_01_FULL_41_22</name>
    <dbReference type="NCBI Taxonomy" id="1802067"/>
    <lineage>
        <taxon>Bacteria</taxon>
        <taxon>Candidatus Roizmaniibacteriota</taxon>
    </lineage>
</organism>
<accession>A0A1F7J703</accession>
<keyword evidence="1" id="KW-0812">Transmembrane</keyword>